<protein>
    <recommendedName>
        <fullName evidence="8">DUF4870 domain-containing protein</fullName>
    </recommendedName>
</protein>
<dbReference type="AlphaFoldDB" id="A0A5S5C0H5"/>
<accession>A0A5S5C0H5</accession>
<proteinExistence type="predicted"/>
<organism evidence="6 7">
    <name type="scientific">Aquimarina intermedia</name>
    <dbReference type="NCBI Taxonomy" id="350814"/>
    <lineage>
        <taxon>Bacteria</taxon>
        <taxon>Pseudomonadati</taxon>
        <taxon>Bacteroidota</taxon>
        <taxon>Flavobacteriia</taxon>
        <taxon>Flavobacteriales</taxon>
        <taxon>Flavobacteriaceae</taxon>
        <taxon>Aquimarina</taxon>
    </lineage>
</organism>
<dbReference type="InterPro" id="IPR019109">
    <property type="entry name" value="MamF_MmsF"/>
</dbReference>
<keyword evidence="2 5" id="KW-0812">Transmembrane</keyword>
<keyword evidence="4 5" id="KW-0472">Membrane</keyword>
<evidence type="ECO:0000313" key="6">
    <source>
        <dbReference type="EMBL" id="TYP72794.1"/>
    </source>
</evidence>
<dbReference type="EMBL" id="VNHU01000006">
    <property type="protein sequence ID" value="TYP72794.1"/>
    <property type="molecule type" value="Genomic_DNA"/>
</dbReference>
<evidence type="ECO:0000256" key="1">
    <source>
        <dbReference type="ARBA" id="ARBA00004141"/>
    </source>
</evidence>
<dbReference type="Proteomes" id="UP000324376">
    <property type="component" value="Unassembled WGS sequence"/>
</dbReference>
<gene>
    <name evidence="6" type="ORF">BD809_10642</name>
</gene>
<dbReference type="RefSeq" id="WP_148782831.1">
    <property type="nucleotide sequence ID" value="NZ_VNHU01000006.1"/>
</dbReference>
<evidence type="ECO:0008006" key="8">
    <source>
        <dbReference type="Google" id="ProtNLM"/>
    </source>
</evidence>
<evidence type="ECO:0000313" key="7">
    <source>
        <dbReference type="Proteomes" id="UP000324376"/>
    </source>
</evidence>
<feature type="transmembrane region" description="Helical" evidence="5">
    <location>
        <begin position="103"/>
        <end position="132"/>
    </location>
</feature>
<comment type="caution">
    <text evidence="6">The sequence shown here is derived from an EMBL/GenBank/DDBJ whole genome shotgun (WGS) entry which is preliminary data.</text>
</comment>
<evidence type="ECO:0000256" key="2">
    <source>
        <dbReference type="ARBA" id="ARBA00022692"/>
    </source>
</evidence>
<evidence type="ECO:0000256" key="5">
    <source>
        <dbReference type="SAM" id="Phobius"/>
    </source>
</evidence>
<dbReference type="OrthoDB" id="9808930at2"/>
<evidence type="ECO:0000256" key="3">
    <source>
        <dbReference type="ARBA" id="ARBA00022989"/>
    </source>
</evidence>
<name>A0A5S5C0H5_9FLAO</name>
<dbReference type="Pfam" id="PF09685">
    <property type="entry name" value="MamF_MmsF"/>
    <property type="match status" value="1"/>
</dbReference>
<sequence length="150" mass="17164">MSDTNHKNIATFIHLGIFSKFFIPFGNYIIPIILWSTNKDKSNFVNSHGKEAINFQLSILLYTIILGTLSFPFFVFNFFKHMSISDIMHGHDWHINFDHSGGLWMLAGASFIGIIALIGFFLEIIFIINAAIKAKNGELYQYPLTIKFIK</sequence>
<feature type="transmembrane region" description="Helical" evidence="5">
    <location>
        <begin position="12"/>
        <end position="36"/>
    </location>
</feature>
<keyword evidence="7" id="KW-1185">Reference proteome</keyword>
<evidence type="ECO:0000256" key="4">
    <source>
        <dbReference type="ARBA" id="ARBA00023136"/>
    </source>
</evidence>
<comment type="subcellular location">
    <subcellularLocation>
        <location evidence="1">Membrane</location>
        <topology evidence="1">Multi-pass membrane protein</topology>
    </subcellularLocation>
</comment>
<keyword evidence="3 5" id="KW-1133">Transmembrane helix</keyword>
<reference evidence="6 7" key="1">
    <citation type="submission" date="2019-07" db="EMBL/GenBank/DDBJ databases">
        <title>Genomic Encyclopedia of Archaeal and Bacterial Type Strains, Phase II (KMG-II): from individual species to whole genera.</title>
        <authorList>
            <person name="Goeker M."/>
        </authorList>
    </citation>
    <scope>NUCLEOTIDE SEQUENCE [LARGE SCALE GENOMIC DNA]</scope>
    <source>
        <strain evidence="6 7">DSM 17527</strain>
    </source>
</reference>
<feature type="transmembrane region" description="Helical" evidence="5">
    <location>
        <begin position="57"/>
        <end position="79"/>
    </location>
</feature>